<dbReference type="Pfam" id="PF13391">
    <property type="entry name" value="HNH_2"/>
    <property type="match status" value="1"/>
</dbReference>
<reference evidence="3 4" key="1">
    <citation type="submission" date="2016-05" db="EMBL/GenBank/DDBJ databases">
        <title>Genome sequencing of Trichophyton violaceum CMCC(F)T3l isolated from hair.</title>
        <authorList>
            <person name="Zhan P."/>
            <person name="Tao Y."/>
            <person name="Liu W."/>
        </authorList>
    </citation>
    <scope>NUCLEOTIDE SEQUENCE [LARGE SCALE GENOMIC DNA]</scope>
    <source>
        <strain evidence="4">CMCC(F)T3l</strain>
    </source>
</reference>
<proteinExistence type="predicted"/>
<evidence type="ECO:0000313" key="3">
    <source>
        <dbReference type="EMBL" id="OAL72517.1"/>
    </source>
</evidence>
<sequence length="272" mass="30775">MPRDRAAYRNVRLYDASTGALIGGFHQNGAITEENLIWILSNVLLVTHDANTWTIQQRTSREIVTPSREPVRLGDYDIHSTGTGFWLLASETRRGIASHSVSGGEDQFRDGVRARDGQCVISGRINLGAQWDDWAGPPGEGEPLEHRINSVQNGLLMSAHFHTRFDQYLFSINPDDGYKIVEFRLDSWGIDGRTLDPVCSNPATRDHVLDELLWWHFRQAVLANMRGAGEPLFKSDFPPGYDMMATLREELYGKERFEMELESRLRPGTTNS</sequence>
<feature type="domain" description="HNH nuclease" evidence="1">
    <location>
        <begin position="145"/>
        <end position="173"/>
    </location>
</feature>
<evidence type="ECO:0000313" key="4">
    <source>
        <dbReference type="Proteomes" id="UP000243519"/>
    </source>
</evidence>
<organism evidence="3 4">
    <name type="scientific">Trichophyton violaceum</name>
    <dbReference type="NCBI Taxonomy" id="34388"/>
    <lineage>
        <taxon>Eukaryota</taxon>
        <taxon>Fungi</taxon>
        <taxon>Dikarya</taxon>
        <taxon>Ascomycota</taxon>
        <taxon>Pezizomycotina</taxon>
        <taxon>Eurotiomycetes</taxon>
        <taxon>Eurotiomycetidae</taxon>
        <taxon>Onygenales</taxon>
        <taxon>Arthrodermataceae</taxon>
        <taxon>Trichophyton</taxon>
    </lineage>
</organism>
<name>A0A178FM15_TRIVO</name>
<evidence type="ECO:0000259" key="1">
    <source>
        <dbReference type="Pfam" id="PF13391"/>
    </source>
</evidence>
<evidence type="ECO:0000259" key="2">
    <source>
        <dbReference type="Pfam" id="PF25324"/>
    </source>
</evidence>
<dbReference type="EMBL" id="LHPN01000004">
    <property type="protein sequence ID" value="OAL72517.1"/>
    <property type="molecule type" value="Genomic_DNA"/>
</dbReference>
<gene>
    <name evidence="3" type="ORF">A7D00_3519</name>
</gene>
<feature type="domain" description="DUF7881" evidence="2">
    <location>
        <begin position="8"/>
        <end position="83"/>
    </location>
</feature>
<dbReference type="OrthoDB" id="2142759at2759"/>
<dbReference type="InterPro" id="IPR003615">
    <property type="entry name" value="HNH_nuc"/>
</dbReference>
<accession>A0A178FM15</accession>
<dbReference type="Pfam" id="PF25324">
    <property type="entry name" value="DUF7881"/>
    <property type="match status" value="1"/>
</dbReference>
<dbReference type="Proteomes" id="UP000243519">
    <property type="component" value="Unassembled WGS sequence"/>
</dbReference>
<protein>
    <submittedName>
        <fullName evidence="3">Uncharacterized protein</fullName>
    </submittedName>
</protein>
<dbReference type="AlphaFoldDB" id="A0A178FM15"/>
<keyword evidence="4" id="KW-1185">Reference proteome</keyword>
<comment type="caution">
    <text evidence="3">The sequence shown here is derived from an EMBL/GenBank/DDBJ whole genome shotgun (WGS) entry which is preliminary data.</text>
</comment>
<dbReference type="InterPro" id="IPR057203">
    <property type="entry name" value="DUF7881"/>
</dbReference>